<keyword evidence="2" id="KW-0808">Transferase</keyword>
<dbReference type="InterPro" id="IPR002575">
    <property type="entry name" value="Aminoglycoside_PTrfase"/>
</dbReference>
<protein>
    <submittedName>
        <fullName evidence="2">Aminoglycoside phosphotransferase (APT) family kinase protein</fullName>
    </submittedName>
</protein>
<organism evidence="2 3">
    <name type="scientific">Cellulomonas iranensis</name>
    <dbReference type="NCBI Taxonomy" id="76862"/>
    <lineage>
        <taxon>Bacteria</taxon>
        <taxon>Bacillati</taxon>
        <taxon>Actinomycetota</taxon>
        <taxon>Actinomycetes</taxon>
        <taxon>Micrococcales</taxon>
        <taxon>Cellulomonadaceae</taxon>
        <taxon>Cellulomonas</taxon>
    </lineage>
</organism>
<dbReference type="Proteomes" id="UP001240250">
    <property type="component" value="Unassembled WGS sequence"/>
</dbReference>
<evidence type="ECO:0000313" key="3">
    <source>
        <dbReference type="Proteomes" id="UP001240250"/>
    </source>
</evidence>
<evidence type="ECO:0000259" key="1">
    <source>
        <dbReference type="Pfam" id="PF01636"/>
    </source>
</evidence>
<comment type="caution">
    <text evidence="2">The sequence shown here is derived from an EMBL/GenBank/DDBJ whole genome shotgun (WGS) entry which is preliminary data.</text>
</comment>
<gene>
    <name evidence="2" type="ORF">JO380_001747</name>
</gene>
<dbReference type="SUPFAM" id="SSF56112">
    <property type="entry name" value="Protein kinase-like (PK-like)"/>
    <property type="match status" value="1"/>
</dbReference>
<sequence length="251" mass="26827">MERAGPQDVAEQTLDGGNVNAVVRVGDTVRRSAGPWTPTVHALLAWVRARGVTCLPAPLGRDDEGREVLGWVPGDVVGWPAPAWLWDARTRAQAGATLRAVHDATVGFDLAGAVWRSPAHAPAEVVCLNDVAPYNMVFDGTELVGLIDVDMASPGPRAWDLAYLAYRLCGWCEDTPAPDDAAPAERLADLLAAYGADAAPTVDDVLGTMVVRLHDLADWTDAHARTTGRPQLLEHAAMYRRDAERVAAGRA</sequence>
<keyword evidence="2" id="KW-0418">Kinase</keyword>
<accession>A0ABU0GJ39</accession>
<dbReference type="Pfam" id="PF01636">
    <property type="entry name" value="APH"/>
    <property type="match status" value="1"/>
</dbReference>
<reference evidence="2 3" key="1">
    <citation type="submission" date="2023-07" db="EMBL/GenBank/DDBJ databases">
        <title>Sequencing the genomes of 1000 actinobacteria strains.</title>
        <authorList>
            <person name="Klenk H.-P."/>
        </authorList>
    </citation>
    <scope>NUCLEOTIDE SEQUENCE [LARGE SCALE GENOMIC DNA]</scope>
    <source>
        <strain evidence="2 3">DSM 14785</strain>
    </source>
</reference>
<dbReference type="RefSeq" id="WP_070319016.1">
    <property type="nucleotide sequence ID" value="NZ_JAUSVM010000001.1"/>
</dbReference>
<keyword evidence="3" id="KW-1185">Reference proteome</keyword>
<dbReference type="InterPro" id="IPR011009">
    <property type="entry name" value="Kinase-like_dom_sf"/>
</dbReference>
<dbReference type="EMBL" id="JAUSVM010000001">
    <property type="protein sequence ID" value="MDQ0425366.1"/>
    <property type="molecule type" value="Genomic_DNA"/>
</dbReference>
<dbReference type="Gene3D" id="3.90.1200.10">
    <property type="match status" value="1"/>
</dbReference>
<feature type="domain" description="Aminoglycoside phosphotransferase" evidence="1">
    <location>
        <begin position="84"/>
        <end position="185"/>
    </location>
</feature>
<evidence type="ECO:0000313" key="2">
    <source>
        <dbReference type="EMBL" id="MDQ0425366.1"/>
    </source>
</evidence>
<proteinExistence type="predicted"/>
<name>A0ABU0GJ39_9CELL</name>
<dbReference type="GO" id="GO:0016301">
    <property type="term" value="F:kinase activity"/>
    <property type="evidence" value="ECO:0007669"/>
    <property type="project" value="UniProtKB-KW"/>
</dbReference>